<dbReference type="EMBL" id="BNCP01000014">
    <property type="protein sequence ID" value="GIL78958.1"/>
    <property type="molecule type" value="Genomic_DNA"/>
</dbReference>
<sequence length="127" mass="13333">MAPGGALRPQVRARRSRGGAAATASPQWGGRTGAGAGTDMRACINFQTAGRTIAQGGAKQHGVLRAGAKSQCQLAGGGNDPWVGLTGDWRCHSDGAAGRRRAHVCRKVYDRQGGAFRRLFFVRRSDA</sequence>
<dbReference type="Proteomes" id="UP000747110">
    <property type="component" value="Unassembled WGS sequence"/>
</dbReference>
<gene>
    <name evidence="2" type="ORF">Vretifemale_8345</name>
</gene>
<evidence type="ECO:0000313" key="3">
    <source>
        <dbReference type="Proteomes" id="UP000747110"/>
    </source>
</evidence>
<feature type="region of interest" description="Disordered" evidence="1">
    <location>
        <begin position="1"/>
        <end position="34"/>
    </location>
</feature>
<dbReference type="AlphaFoldDB" id="A0A8J4FJJ0"/>
<name>A0A8J4FJJ0_9CHLO</name>
<evidence type="ECO:0000256" key="1">
    <source>
        <dbReference type="SAM" id="MobiDB-lite"/>
    </source>
</evidence>
<evidence type="ECO:0000313" key="2">
    <source>
        <dbReference type="EMBL" id="GIL78958.1"/>
    </source>
</evidence>
<proteinExistence type="predicted"/>
<protein>
    <submittedName>
        <fullName evidence="2">Uncharacterized protein</fullName>
    </submittedName>
</protein>
<feature type="non-terminal residue" evidence="2">
    <location>
        <position position="127"/>
    </location>
</feature>
<organism evidence="2 3">
    <name type="scientific">Volvox reticuliferus</name>
    <dbReference type="NCBI Taxonomy" id="1737510"/>
    <lineage>
        <taxon>Eukaryota</taxon>
        <taxon>Viridiplantae</taxon>
        <taxon>Chlorophyta</taxon>
        <taxon>core chlorophytes</taxon>
        <taxon>Chlorophyceae</taxon>
        <taxon>CS clade</taxon>
        <taxon>Chlamydomonadales</taxon>
        <taxon>Volvocaceae</taxon>
        <taxon>Volvox</taxon>
    </lineage>
</organism>
<comment type="caution">
    <text evidence="2">The sequence shown here is derived from an EMBL/GenBank/DDBJ whole genome shotgun (WGS) entry which is preliminary data.</text>
</comment>
<keyword evidence="3" id="KW-1185">Reference proteome</keyword>
<reference evidence="2" key="1">
    <citation type="journal article" date="2021" name="Proc. Natl. Acad. Sci. U.S.A.">
        <title>Three genomes in the algal genus Volvox reveal the fate of a haploid sex-determining region after a transition to homothallism.</title>
        <authorList>
            <person name="Yamamoto K."/>
            <person name="Hamaji T."/>
            <person name="Kawai-Toyooka H."/>
            <person name="Matsuzaki R."/>
            <person name="Takahashi F."/>
            <person name="Nishimura Y."/>
            <person name="Kawachi M."/>
            <person name="Noguchi H."/>
            <person name="Minakuchi Y."/>
            <person name="Umen J.G."/>
            <person name="Toyoda A."/>
            <person name="Nozaki H."/>
        </authorList>
    </citation>
    <scope>NUCLEOTIDE SEQUENCE</scope>
    <source>
        <strain evidence="2">NIES-3786</strain>
    </source>
</reference>
<accession>A0A8J4FJJ0</accession>